<evidence type="ECO:0000259" key="9">
    <source>
        <dbReference type="Pfam" id="PF01895"/>
    </source>
</evidence>
<organism evidence="10">
    <name type="scientific">Singulisphaera sp. Ch08</name>
    <dbReference type="NCBI Taxonomy" id="3120278"/>
    <lineage>
        <taxon>Bacteria</taxon>
        <taxon>Pseudomonadati</taxon>
        <taxon>Planctomycetota</taxon>
        <taxon>Planctomycetia</taxon>
        <taxon>Isosphaerales</taxon>
        <taxon>Isosphaeraceae</taxon>
        <taxon>Singulisphaera</taxon>
    </lineage>
</organism>
<protein>
    <recommendedName>
        <fullName evidence="8">Phosphate-specific transport system accessory protein PhoU</fullName>
    </recommendedName>
</protein>
<comment type="subunit">
    <text evidence="3 8">Homodimer.</text>
</comment>
<comment type="similarity">
    <text evidence="2 8">Belongs to the PhoU family.</text>
</comment>
<dbReference type="GO" id="GO:0005737">
    <property type="term" value="C:cytoplasm"/>
    <property type="evidence" value="ECO:0007669"/>
    <property type="project" value="UniProtKB-SubCell"/>
</dbReference>
<evidence type="ECO:0000256" key="8">
    <source>
        <dbReference type="PIRNR" id="PIRNR003107"/>
    </source>
</evidence>
<dbReference type="PANTHER" id="PTHR42930:SF3">
    <property type="entry name" value="PHOSPHATE-SPECIFIC TRANSPORT SYSTEM ACCESSORY PROTEIN PHOU"/>
    <property type="match status" value="1"/>
</dbReference>
<dbReference type="GO" id="GO:0030643">
    <property type="term" value="P:intracellular phosphate ion homeostasis"/>
    <property type="evidence" value="ECO:0007669"/>
    <property type="project" value="InterPro"/>
</dbReference>
<evidence type="ECO:0000256" key="5">
    <source>
        <dbReference type="ARBA" id="ARBA00022490"/>
    </source>
</evidence>
<evidence type="ECO:0000256" key="7">
    <source>
        <dbReference type="ARBA" id="ARBA00056181"/>
    </source>
</evidence>
<proteinExistence type="inferred from homology"/>
<sequence length="243" mass="27137">MQLESGASSGSSWDGERMTVGRHFVRDLEGLWGGILKLAAVVEDALNQSVRALCDGRTDLAALVRSEERDVDRREVQIERDCLKVLALHQPVASDLRRVASVLKVNGELERISNLARNIAKRVKKLASDPAAFPIPQEMEAMAMATLSQVRDSLDALTKSDAKLARTVITGDGDIDRHYRVVLKVLKDEIRRDPDRLNTWLRLINTSRNLERIADHATNIAEAVVYLKEGDIIRHLDENDLAT</sequence>
<dbReference type="PIRSF" id="PIRSF003107">
    <property type="entry name" value="PhoU"/>
    <property type="match status" value="1"/>
</dbReference>
<dbReference type="NCBIfam" id="TIGR02135">
    <property type="entry name" value="phoU_full"/>
    <property type="match status" value="1"/>
</dbReference>
<feature type="domain" description="PhoU" evidence="9">
    <location>
        <begin position="35"/>
        <end position="123"/>
    </location>
</feature>
<keyword evidence="4 8" id="KW-0813">Transport</keyword>
<dbReference type="GO" id="GO:0006817">
    <property type="term" value="P:phosphate ion transport"/>
    <property type="evidence" value="ECO:0007669"/>
    <property type="project" value="UniProtKB-KW"/>
</dbReference>
<dbReference type="RefSeq" id="WP_406698496.1">
    <property type="nucleotide sequence ID" value="NZ_CP155447.1"/>
</dbReference>
<evidence type="ECO:0000256" key="6">
    <source>
        <dbReference type="ARBA" id="ARBA00022592"/>
    </source>
</evidence>
<dbReference type="AlphaFoldDB" id="A0AAU7CKV8"/>
<comment type="function">
    <text evidence="7 8">Plays a role in the regulation of phosphate uptake.</text>
</comment>
<comment type="subcellular location">
    <subcellularLocation>
        <location evidence="1 8">Cytoplasm</location>
    </subcellularLocation>
</comment>
<accession>A0AAU7CKV8</accession>
<dbReference type="InterPro" id="IPR028366">
    <property type="entry name" value="PhoU"/>
</dbReference>
<evidence type="ECO:0000313" key="10">
    <source>
        <dbReference type="EMBL" id="XBH05649.1"/>
    </source>
</evidence>
<feature type="domain" description="PhoU" evidence="9">
    <location>
        <begin position="141"/>
        <end position="224"/>
    </location>
</feature>
<dbReference type="GO" id="GO:0045936">
    <property type="term" value="P:negative regulation of phosphate metabolic process"/>
    <property type="evidence" value="ECO:0007669"/>
    <property type="project" value="InterPro"/>
</dbReference>
<reference evidence="10" key="1">
    <citation type="submission" date="2024-05" db="EMBL/GenBank/DDBJ databases">
        <title>Planctomycetes of the genus Singulisphaera possess chitinolytic capabilities.</title>
        <authorList>
            <person name="Ivanova A."/>
        </authorList>
    </citation>
    <scope>NUCLEOTIDE SEQUENCE</scope>
    <source>
        <strain evidence="10">Ch08T</strain>
    </source>
</reference>
<gene>
    <name evidence="10" type="primary">phoU</name>
    <name evidence="10" type="ORF">V5E97_06400</name>
</gene>
<evidence type="ECO:0000256" key="2">
    <source>
        <dbReference type="ARBA" id="ARBA00008107"/>
    </source>
</evidence>
<dbReference type="SUPFAM" id="SSF109755">
    <property type="entry name" value="PhoU-like"/>
    <property type="match status" value="1"/>
</dbReference>
<dbReference type="EMBL" id="CP155447">
    <property type="protein sequence ID" value="XBH05649.1"/>
    <property type="molecule type" value="Genomic_DNA"/>
</dbReference>
<dbReference type="Pfam" id="PF01895">
    <property type="entry name" value="PhoU"/>
    <property type="match status" value="2"/>
</dbReference>
<dbReference type="Gene3D" id="1.20.58.220">
    <property type="entry name" value="Phosphate transport system protein phou homolog 2, domain 2"/>
    <property type="match status" value="1"/>
</dbReference>
<dbReference type="FunFam" id="1.20.58.220:FF:000004">
    <property type="entry name" value="Phosphate-specific transport system accessory protein PhoU"/>
    <property type="match status" value="1"/>
</dbReference>
<name>A0AAU7CKV8_9BACT</name>
<keyword evidence="5 8" id="KW-0963">Cytoplasm</keyword>
<dbReference type="InterPro" id="IPR038078">
    <property type="entry name" value="PhoU-like_sf"/>
</dbReference>
<evidence type="ECO:0000256" key="3">
    <source>
        <dbReference type="ARBA" id="ARBA00011738"/>
    </source>
</evidence>
<dbReference type="PANTHER" id="PTHR42930">
    <property type="entry name" value="PHOSPHATE-SPECIFIC TRANSPORT SYSTEM ACCESSORY PROTEIN PHOU"/>
    <property type="match status" value="1"/>
</dbReference>
<keyword evidence="6 8" id="KW-0592">Phosphate transport</keyword>
<evidence type="ECO:0000256" key="4">
    <source>
        <dbReference type="ARBA" id="ARBA00022448"/>
    </source>
</evidence>
<dbReference type="InterPro" id="IPR026022">
    <property type="entry name" value="PhoU_dom"/>
</dbReference>
<evidence type="ECO:0000256" key="1">
    <source>
        <dbReference type="ARBA" id="ARBA00004496"/>
    </source>
</evidence>